<dbReference type="GO" id="GO:0000155">
    <property type="term" value="F:phosphorelay sensor kinase activity"/>
    <property type="evidence" value="ECO:0007669"/>
    <property type="project" value="InterPro"/>
</dbReference>
<comment type="caution">
    <text evidence="12">The sequence shown here is derived from an EMBL/GenBank/DDBJ whole genome shotgun (WGS) entry which is preliminary data.</text>
</comment>
<keyword evidence="8 9" id="KW-0472">Membrane</keyword>
<evidence type="ECO:0000259" key="10">
    <source>
        <dbReference type="PROSITE" id="PS50109"/>
    </source>
</evidence>
<evidence type="ECO:0000313" key="12">
    <source>
        <dbReference type="EMBL" id="MBC8336974.1"/>
    </source>
</evidence>
<evidence type="ECO:0000256" key="1">
    <source>
        <dbReference type="ARBA" id="ARBA00000085"/>
    </source>
</evidence>
<dbReference type="CDD" id="cd06225">
    <property type="entry name" value="HAMP"/>
    <property type="match status" value="1"/>
</dbReference>
<dbReference type="SUPFAM" id="SSF47384">
    <property type="entry name" value="Homodimeric domain of signal transducing histidine kinase"/>
    <property type="match status" value="1"/>
</dbReference>
<evidence type="ECO:0000256" key="6">
    <source>
        <dbReference type="ARBA" id="ARBA00022777"/>
    </source>
</evidence>
<dbReference type="EMBL" id="JACNJN010000216">
    <property type="protein sequence ID" value="MBC8336974.1"/>
    <property type="molecule type" value="Genomic_DNA"/>
</dbReference>
<dbReference type="PANTHER" id="PTHR43711">
    <property type="entry name" value="TWO-COMPONENT HISTIDINE KINASE"/>
    <property type="match status" value="1"/>
</dbReference>
<dbReference type="Pfam" id="PF00512">
    <property type="entry name" value="HisKA"/>
    <property type="match status" value="1"/>
</dbReference>
<dbReference type="EC" id="2.7.13.3" evidence="3"/>
<feature type="transmembrane region" description="Helical" evidence="9">
    <location>
        <begin position="12"/>
        <end position="33"/>
    </location>
</feature>
<dbReference type="CDD" id="cd00082">
    <property type="entry name" value="HisKA"/>
    <property type="match status" value="1"/>
</dbReference>
<sequence>MFSSLRSRLWLTYALLIIAALGLVLIVLTIYLLRNPLLYRQTISKMKAVETVVLARQDEVEELSGRDLAGILNRADKNFDVRLMIFDPKGGILYDTREDESKITLPRLSALRSNITLRDENGRAWLYSISKLENGQRLLITTPRPGVQILTVVRDELFPPFWSAGSIALLLSLLLAFVMARWIADPLQRILTAARAMPAQTSDISERGPQEVRELTQAFNEMVLRVQTTQQSQREFVANVSHELKTPLTSIQGFAQALLDGTAETPELRQQAAQVIYDEAGRMHRLALDLLDLARFDAGIVEMEFAPLDLSALLRNSGEKFSLRAKEKDVDLQINTPDLPSMMGDGDRLSQVFTNLIDNALKHTSARGTIRVEAEDVGGSLKVSVADSGRGIPPENLPHIFERFYQADLSRNRKGKDSSGLGLAIAKEIVQAHGGKITAYSKVNE</sequence>
<evidence type="ECO:0000256" key="3">
    <source>
        <dbReference type="ARBA" id="ARBA00012438"/>
    </source>
</evidence>
<keyword evidence="7" id="KW-0902">Two-component regulatory system</keyword>
<evidence type="ECO:0000259" key="11">
    <source>
        <dbReference type="PROSITE" id="PS50885"/>
    </source>
</evidence>
<feature type="domain" description="Histidine kinase" evidence="10">
    <location>
        <begin position="239"/>
        <end position="445"/>
    </location>
</feature>
<keyword evidence="9" id="KW-1133">Transmembrane helix</keyword>
<evidence type="ECO:0000256" key="9">
    <source>
        <dbReference type="SAM" id="Phobius"/>
    </source>
</evidence>
<comment type="subcellular location">
    <subcellularLocation>
        <location evidence="2">Membrane</location>
    </subcellularLocation>
</comment>
<dbReference type="InterPro" id="IPR036890">
    <property type="entry name" value="HATPase_C_sf"/>
</dbReference>
<dbReference type="PROSITE" id="PS50885">
    <property type="entry name" value="HAMP"/>
    <property type="match status" value="1"/>
</dbReference>
<comment type="catalytic activity">
    <reaction evidence="1">
        <text>ATP + protein L-histidine = ADP + protein N-phospho-L-histidine.</text>
        <dbReference type="EC" id="2.7.13.3"/>
    </reaction>
</comment>
<dbReference type="Gene3D" id="1.10.287.130">
    <property type="match status" value="1"/>
</dbReference>
<dbReference type="InterPro" id="IPR004358">
    <property type="entry name" value="Sig_transdc_His_kin-like_C"/>
</dbReference>
<dbReference type="InterPro" id="IPR050736">
    <property type="entry name" value="Sensor_HK_Regulatory"/>
</dbReference>
<dbReference type="SMART" id="SM00388">
    <property type="entry name" value="HisKA"/>
    <property type="match status" value="1"/>
</dbReference>
<dbReference type="InterPro" id="IPR036097">
    <property type="entry name" value="HisK_dim/P_sf"/>
</dbReference>
<evidence type="ECO:0000256" key="2">
    <source>
        <dbReference type="ARBA" id="ARBA00004370"/>
    </source>
</evidence>
<evidence type="ECO:0000256" key="7">
    <source>
        <dbReference type="ARBA" id="ARBA00023012"/>
    </source>
</evidence>
<dbReference type="Pfam" id="PF00672">
    <property type="entry name" value="HAMP"/>
    <property type="match status" value="1"/>
</dbReference>
<dbReference type="PRINTS" id="PR00344">
    <property type="entry name" value="BCTRLSENSOR"/>
</dbReference>
<evidence type="ECO:0000256" key="5">
    <source>
        <dbReference type="ARBA" id="ARBA00022679"/>
    </source>
</evidence>
<dbReference type="CDD" id="cd00075">
    <property type="entry name" value="HATPase"/>
    <property type="match status" value="1"/>
</dbReference>
<dbReference type="InterPro" id="IPR003594">
    <property type="entry name" value="HATPase_dom"/>
</dbReference>
<dbReference type="SUPFAM" id="SSF55874">
    <property type="entry name" value="ATPase domain of HSP90 chaperone/DNA topoisomerase II/histidine kinase"/>
    <property type="match status" value="1"/>
</dbReference>
<evidence type="ECO:0000313" key="13">
    <source>
        <dbReference type="Proteomes" id="UP000614469"/>
    </source>
</evidence>
<dbReference type="Pfam" id="PF02518">
    <property type="entry name" value="HATPase_c"/>
    <property type="match status" value="1"/>
</dbReference>
<proteinExistence type="predicted"/>
<organism evidence="12 13">
    <name type="scientific">Candidatus Desulfolinea nitratireducens</name>
    <dbReference type="NCBI Taxonomy" id="2841698"/>
    <lineage>
        <taxon>Bacteria</taxon>
        <taxon>Bacillati</taxon>
        <taxon>Chloroflexota</taxon>
        <taxon>Anaerolineae</taxon>
        <taxon>Anaerolineales</taxon>
        <taxon>Anaerolineales incertae sedis</taxon>
        <taxon>Candidatus Desulfolinea</taxon>
    </lineage>
</organism>
<dbReference type="FunFam" id="1.10.287.130:FF:000001">
    <property type="entry name" value="Two-component sensor histidine kinase"/>
    <property type="match status" value="1"/>
</dbReference>
<dbReference type="FunFam" id="3.30.565.10:FF:000006">
    <property type="entry name" value="Sensor histidine kinase WalK"/>
    <property type="match status" value="1"/>
</dbReference>
<protein>
    <recommendedName>
        <fullName evidence="3">histidine kinase</fullName>
        <ecNumber evidence="3">2.7.13.3</ecNumber>
    </recommendedName>
</protein>
<dbReference type="PROSITE" id="PS50109">
    <property type="entry name" value="HIS_KIN"/>
    <property type="match status" value="1"/>
</dbReference>
<dbReference type="Proteomes" id="UP000614469">
    <property type="component" value="Unassembled WGS sequence"/>
</dbReference>
<feature type="transmembrane region" description="Helical" evidence="9">
    <location>
        <begin position="161"/>
        <end position="184"/>
    </location>
</feature>
<dbReference type="Gene3D" id="6.10.340.10">
    <property type="match status" value="1"/>
</dbReference>
<keyword evidence="9" id="KW-0812">Transmembrane</keyword>
<name>A0A8J6TKL0_9CHLR</name>
<dbReference type="AlphaFoldDB" id="A0A8J6TKL0"/>
<feature type="non-terminal residue" evidence="12">
    <location>
        <position position="445"/>
    </location>
</feature>
<accession>A0A8J6TKL0</accession>
<gene>
    <name evidence="12" type="ORF">H8E29_17095</name>
</gene>
<keyword evidence="5" id="KW-0808">Transferase</keyword>
<dbReference type="Gene3D" id="3.30.565.10">
    <property type="entry name" value="Histidine kinase-like ATPase, C-terminal domain"/>
    <property type="match status" value="1"/>
</dbReference>
<keyword evidence="6 12" id="KW-0418">Kinase</keyword>
<dbReference type="GO" id="GO:0016020">
    <property type="term" value="C:membrane"/>
    <property type="evidence" value="ECO:0007669"/>
    <property type="project" value="UniProtKB-SubCell"/>
</dbReference>
<dbReference type="InterPro" id="IPR005467">
    <property type="entry name" value="His_kinase_dom"/>
</dbReference>
<evidence type="ECO:0000256" key="8">
    <source>
        <dbReference type="ARBA" id="ARBA00023136"/>
    </source>
</evidence>
<evidence type="ECO:0000256" key="4">
    <source>
        <dbReference type="ARBA" id="ARBA00022553"/>
    </source>
</evidence>
<dbReference type="SMART" id="SM00304">
    <property type="entry name" value="HAMP"/>
    <property type="match status" value="1"/>
</dbReference>
<dbReference type="PANTHER" id="PTHR43711:SF1">
    <property type="entry name" value="HISTIDINE KINASE 1"/>
    <property type="match status" value="1"/>
</dbReference>
<reference evidence="12 13" key="1">
    <citation type="submission" date="2020-08" db="EMBL/GenBank/DDBJ databases">
        <title>Bridging the membrane lipid divide: bacteria of the FCB group superphylum have the potential to synthesize archaeal ether lipids.</title>
        <authorList>
            <person name="Villanueva L."/>
            <person name="Von Meijenfeldt F.A.B."/>
            <person name="Westbye A.B."/>
            <person name="Yadav S."/>
            <person name="Hopmans E.C."/>
            <person name="Dutilh B.E."/>
            <person name="Sinninghe Damste J.S."/>
        </authorList>
    </citation>
    <scope>NUCLEOTIDE SEQUENCE [LARGE SCALE GENOMIC DNA]</scope>
    <source>
        <strain evidence="12">NIOZ-UU36</strain>
    </source>
</reference>
<feature type="domain" description="HAMP" evidence="11">
    <location>
        <begin position="181"/>
        <end position="231"/>
    </location>
</feature>
<dbReference type="InterPro" id="IPR003661">
    <property type="entry name" value="HisK_dim/P_dom"/>
</dbReference>
<dbReference type="InterPro" id="IPR003660">
    <property type="entry name" value="HAMP_dom"/>
</dbReference>
<dbReference type="SMART" id="SM00387">
    <property type="entry name" value="HATPase_c"/>
    <property type="match status" value="1"/>
</dbReference>
<keyword evidence="4" id="KW-0597">Phosphoprotein</keyword>